<dbReference type="STRING" id="1442369.A0A0D2HHS7"/>
<keyword evidence="3" id="KW-1185">Reference proteome</keyword>
<dbReference type="Gene3D" id="3.40.50.1000">
    <property type="entry name" value="HAD superfamily/HAD-like"/>
    <property type="match status" value="1"/>
</dbReference>
<dbReference type="EMBL" id="KN847475">
    <property type="protein sequence ID" value="KIX10243.1"/>
    <property type="molecule type" value="Genomic_DNA"/>
</dbReference>
<organism evidence="2 3">
    <name type="scientific">Rhinocladiella mackenziei CBS 650.93</name>
    <dbReference type="NCBI Taxonomy" id="1442369"/>
    <lineage>
        <taxon>Eukaryota</taxon>
        <taxon>Fungi</taxon>
        <taxon>Dikarya</taxon>
        <taxon>Ascomycota</taxon>
        <taxon>Pezizomycotina</taxon>
        <taxon>Eurotiomycetes</taxon>
        <taxon>Chaetothyriomycetidae</taxon>
        <taxon>Chaetothyriales</taxon>
        <taxon>Herpotrichiellaceae</taxon>
        <taxon>Rhinocladiella</taxon>
    </lineage>
</organism>
<evidence type="ECO:0000313" key="3">
    <source>
        <dbReference type="Proteomes" id="UP000053617"/>
    </source>
</evidence>
<reference evidence="2 3" key="1">
    <citation type="submission" date="2015-01" db="EMBL/GenBank/DDBJ databases">
        <title>The Genome Sequence of Rhinocladiella mackenzie CBS 650.93.</title>
        <authorList>
            <consortium name="The Broad Institute Genomics Platform"/>
            <person name="Cuomo C."/>
            <person name="de Hoog S."/>
            <person name="Gorbushina A."/>
            <person name="Stielow B."/>
            <person name="Teixiera M."/>
            <person name="Abouelleil A."/>
            <person name="Chapman S.B."/>
            <person name="Priest M."/>
            <person name="Young S.K."/>
            <person name="Wortman J."/>
            <person name="Nusbaum C."/>
            <person name="Birren B."/>
        </authorList>
    </citation>
    <scope>NUCLEOTIDE SEQUENCE [LARGE SCALE GENOMIC DNA]</scope>
    <source>
        <strain evidence="2 3">CBS 650.93</strain>
    </source>
</reference>
<protein>
    <submittedName>
        <fullName evidence="2">Uncharacterized protein</fullName>
    </submittedName>
</protein>
<feature type="region of interest" description="Disordered" evidence="1">
    <location>
        <begin position="81"/>
        <end position="112"/>
    </location>
</feature>
<dbReference type="AlphaFoldDB" id="A0A0D2HHS7"/>
<accession>A0A0D2HHS7</accession>
<dbReference type="VEuPathDB" id="FungiDB:Z518_01324"/>
<proteinExistence type="predicted"/>
<feature type="compositionally biased region" description="Polar residues" evidence="1">
    <location>
        <begin position="94"/>
        <end position="103"/>
    </location>
</feature>
<dbReference type="Proteomes" id="UP000053617">
    <property type="component" value="Unassembled WGS sequence"/>
</dbReference>
<name>A0A0D2HHS7_9EURO</name>
<evidence type="ECO:0000313" key="2">
    <source>
        <dbReference type="EMBL" id="KIX10243.1"/>
    </source>
</evidence>
<dbReference type="OrthoDB" id="2342176at2759"/>
<dbReference type="InterPro" id="IPR023214">
    <property type="entry name" value="HAD_sf"/>
</dbReference>
<sequence length="112" mass="12843">MESGERTFCEASDELYRTMFQLESGNGTTSVIIYISDGASDLPTAREADVLFACRELKLEEYCIKHDLSYIPFEIDERKTHGKGLPSNFDPRASIQTQQQSFSTRRHRTRSE</sequence>
<dbReference type="RefSeq" id="XP_013277379.1">
    <property type="nucleotide sequence ID" value="XM_013421925.1"/>
</dbReference>
<evidence type="ECO:0000256" key="1">
    <source>
        <dbReference type="SAM" id="MobiDB-lite"/>
    </source>
</evidence>
<gene>
    <name evidence="2" type="ORF">Z518_01324</name>
</gene>
<dbReference type="InterPro" id="IPR036412">
    <property type="entry name" value="HAD-like_sf"/>
</dbReference>
<dbReference type="SUPFAM" id="SSF56784">
    <property type="entry name" value="HAD-like"/>
    <property type="match status" value="1"/>
</dbReference>
<dbReference type="HOGENOM" id="CLU_2147251_0_0_1"/>
<dbReference type="GeneID" id="25289395"/>